<sequence>MGVATVTTWTCDGCGAKECFESGRGDMPFGWILIILRRPIKPESYSSHRLELCMDCQGRMLDSLEQSPPH</sequence>
<organism evidence="1">
    <name type="scientific">marine sediment metagenome</name>
    <dbReference type="NCBI Taxonomy" id="412755"/>
    <lineage>
        <taxon>unclassified sequences</taxon>
        <taxon>metagenomes</taxon>
        <taxon>ecological metagenomes</taxon>
    </lineage>
</organism>
<protein>
    <submittedName>
        <fullName evidence="1">Uncharacterized protein</fullName>
    </submittedName>
</protein>
<gene>
    <name evidence="1" type="ORF">LCGC14_0979550</name>
</gene>
<dbReference type="AlphaFoldDB" id="A0A0F9QSG3"/>
<evidence type="ECO:0000313" key="1">
    <source>
        <dbReference type="EMBL" id="KKN16066.1"/>
    </source>
</evidence>
<dbReference type="EMBL" id="LAZR01003651">
    <property type="protein sequence ID" value="KKN16066.1"/>
    <property type="molecule type" value="Genomic_DNA"/>
</dbReference>
<accession>A0A0F9QSG3</accession>
<comment type="caution">
    <text evidence="1">The sequence shown here is derived from an EMBL/GenBank/DDBJ whole genome shotgun (WGS) entry which is preliminary data.</text>
</comment>
<reference evidence="1" key="1">
    <citation type="journal article" date="2015" name="Nature">
        <title>Complex archaea that bridge the gap between prokaryotes and eukaryotes.</title>
        <authorList>
            <person name="Spang A."/>
            <person name="Saw J.H."/>
            <person name="Jorgensen S.L."/>
            <person name="Zaremba-Niedzwiedzka K."/>
            <person name="Martijn J."/>
            <person name="Lind A.E."/>
            <person name="van Eijk R."/>
            <person name="Schleper C."/>
            <person name="Guy L."/>
            <person name="Ettema T.J."/>
        </authorList>
    </citation>
    <scope>NUCLEOTIDE SEQUENCE</scope>
</reference>
<name>A0A0F9QSG3_9ZZZZ</name>
<proteinExistence type="predicted"/>